<evidence type="ECO:0000313" key="3">
    <source>
        <dbReference type="Proteomes" id="UP000824219"/>
    </source>
</evidence>
<protein>
    <submittedName>
        <fullName evidence="2">Uncharacterized protein</fullName>
    </submittedName>
</protein>
<feature type="compositionally biased region" description="Polar residues" evidence="1">
    <location>
        <begin position="1"/>
        <end position="13"/>
    </location>
</feature>
<dbReference type="AlphaFoldDB" id="A0A9D3NW37"/>
<reference evidence="2 3" key="1">
    <citation type="submission" date="2021-06" db="EMBL/GenBank/DDBJ databases">
        <title>Chromosome-level genome assembly of the red-tail catfish (Hemibagrus wyckioides).</title>
        <authorList>
            <person name="Shao F."/>
        </authorList>
    </citation>
    <scope>NUCLEOTIDE SEQUENCE [LARGE SCALE GENOMIC DNA]</scope>
    <source>
        <strain evidence="2">EC202008001</strain>
        <tissue evidence="2">Blood</tissue>
    </source>
</reference>
<keyword evidence="3" id="KW-1185">Reference proteome</keyword>
<evidence type="ECO:0000256" key="1">
    <source>
        <dbReference type="SAM" id="MobiDB-lite"/>
    </source>
</evidence>
<accession>A0A9D3NW37</accession>
<comment type="caution">
    <text evidence="2">The sequence shown here is derived from an EMBL/GenBank/DDBJ whole genome shotgun (WGS) entry which is preliminary data.</text>
</comment>
<dbReference type="EMBL" id="JAHKSW010000007">
    <property type="protein sequence ID" value="KAG7329860.1"/>
    <property type="molecule type" value="Genomic_DNA"/>
</dbReference>
<evidence type="ECO:0000313" key="2">
    <source>
        <dbReference type="EMBL" id="KAG7329860.1"/>
    </source>
</evidence>
<feature type="region of interest" description="Disordered" evidence="1">
    <location>
        <begin position="1"/>
        <end position="33"/>
    </location>
</feature>
<proteinExistence type="predicted"/>
<name>A0A9D3NW37_9TELE</name>
<sequence length="75" mass="8554">MKPQLTKQLNQPVPHQFPKTLEAPIPEQEERRSRRIPRIVVFTEPCSSTTSSSSSWPFLPCGCPCIEDDNGRDEE</sequence>
<dbReference type="Proteomes" id="UP000824219">
    <property type="component" value="Linkage Group LG07"/>
</dbReference>
<gene>
    <name evidence="2" type="ORF">KOW79_006082</name>
</gene>
<organism evidence="2 3">
    <name type="scientific">Hemibagrus wyckioides</name>
    <dbReference type="NCBI Taxonomy" id="337641"/>
    <lineage>
        <taxon>Eukaryota</taxon>
        <taxon>Metazoa</taxon>
        <taxon>Chordata</taxon>
        <taxon>Craniata</taxon>
        <taxon>Vertebrata</taxon>
        <taxon>Euteleostomi</taxon>
        <taxon>Actinopterygii</taxon>
        <taxon>Neopterygii</taxon>
        <taxon>Teleostei</taxon>
        <taxon>Ostariophysi</taxon>
        <taxon>Siluriformes</taxon>
        <taxon>Bagridae</taxon>
        <taxon>Hemibagrus</taxon>
    </lineage>
</organism>